<organism evidence="1 2">
    <name type="scientific">Hufsiella ginkgonis</name>
    <dbReference type="NCBI Taxonomy" id="2695274"/>
    <lineage>
        <taxon>Bacteria</taxon>
        <taxon>Pseudomonadati</taxon>
        <taxon>Bacteroidota</taxon>
        <taxon>Sphingobacteriia</taxon>
        <taxon>Sphingobacteriales</taxon>
        <taxon>Sphingobacteriaceae</taxon>
        <taxon>Hufsiella</taxon>
    </lineage>
</organism>
<proteinExistence type="predicted"/>
<evidence type="ECO:0000313" key="1">
    <source>
        <dbReference type="EMBL" id="MXV17720.1"/>
    </source>
</evidence>
<dbReference type="AlphaFoldDB" id="A0A7K1Y381"/>
<name>A0A7K1Y381_9SPHI</name>
<gene>
    <name evidence="1" type="ORF">GS398_20630</name>
</gene>
<protein>
    <submittedName>
        <fullName evidence="1">Uncharacterized protein</fullName>
    </submittedName>
</protein>
<dbReference type="Proteomes" id="UP000451233">
    <property type="component" value="Unassembled WGS sequence"/>
</dbReference>
<comment type="caution">
    <text evidence="1">The sequence shown here is derived from an EMBL/GenBank/DDBJ whole genome shotgun (WGS) entry which is preliminary data.</text>
</comment>
<accession>A0A7K1Y381</accession>
<sequence>MSNTNFLTALTPQQLERYNALHHIYGERAAELVSYVKGRGKRSWRTVQANAQRINNPSSMKQIQYDVAIDQSFDLNEVYSFAEITQIISQVRFSNDLPPFHTRIESLCETEFLMYFIADDVYDAPKELGGKLIGYKPIFRIKA</sequence>
<reference evidence="1 2" key="1">
    <citation type="submission" date="2019-11" db="EMBL/GenBank/DDBJ databases">
        <title>Pedobacter sp. HMF7056 Genome sequencing and assembly.</title>
        <authorList>
            <person name="Kang H."/>
            <person name="Kim H."/>
            <person name="Joh K."/>
        </authorList>
    </citation>
    <scope>NUCLEOTIDE SEQUENCE [LARGE SCALE GENOMIC DNA]</scope>
    <source>
        <strain evidence="1 2">HMF7056</strain>
    </source>
</reference>
<evidence type="ECO:0000313" key="2">
    <source>
        <dbReference type="Proteomes" id="UP000451233"/>
    </source>
</evidence>
<keyword evidence="2" id="KW-1185">Reference proteome</keyword>
<dbReference type="RefSeq" id="WP_160908734.1">
    <property type="nucleotide sequence ID" value="NZ_WVHS01000006.1"/>
</dbReference>
<dbReference type="EMBL" id="WVHS01000006">
    <property type="protein sequence ID" value="MXV17720.1"/>
    <property type="molecule type" value="Genomic_DNA"/>
</dbReference>